<keyword evidence="1" id="KW-0378">Hydrolase</keyword>
<evidence type="ECO:0000313" key="5">
    <source>
        <dbReference type="EMBL" id="QHS98139.1"/>
    </source>
</evidence>
<evidence type="ECO:0000256" key="1">
    <source>
        <dbReference type="ARBA" id="ARBA00022801"/>
    </source>
</evidence>
<feature type="domain" description="PNPLA" evidence="4">
    <location>
        <begin position="6"/>
        <end position="190"/>
    </location>
</feature>
<dbReference type="PANTHER" id="PTHR14226:SF78">
    <property type="entry name" value="SLR0060 PROTEIN"/>
    <property type="match status" value="1"/>
</dbReference>
<organism evidence="5">
    <name type="scientific">viral metagenome</name>
    <dbReference type="NCBI Taxonomy" id="1070528"/>
    <lineage>
        <taxon>unclassified sequences</taxon>
        <taxon>metagenomes</taxon>
        <taxon>organismal metagenomes</taxon>
    </lineage>
</organism>
<keyword evidence="2" id="KW-0442">Lipid degradation</keyword>
<keyword evidence="3" id="KW-0443">Lipid metabolism</keyword>
<reference evidence="5" key="1">
    <citation type="journal article" date="2020" name="Nature">
        <title>Giant virus diversity and host interactions through global metagenomics.</title>
        <authorList>
            <person name="Schulz F."/>
            <person name="Roux S."/>
            <person name="Paez-Espino D."/>
            <person name="Jungbluth S."/>
            <person name="Walsh D.A."/>
            <person name="Denef V.J."/>
            <person name="McMahon K.D."/>
            <person name="Konstantinidis K.T."/>
            <person name="Eloe-Fadrosh E.A."/>
            <person name="Kyrpides N.C."/>
            <person name="Woyke T."/>
        </authorList>
    </citation>
    <scope>NUCLEOTIDE SEQUENCE</scope>
    <source>
        <strain evidence="5">GVMAG-M-3300020182-84</strain>
    </source>
</reference>
<sequence length="316" mass="36074">MTIKHIVISGGGTHGFTFWGMLKQCIKHNVINYDNIETITSTSIGSFIAIILALKYDINAIDDYLIKRPWHQSIPLGVYEYIESFNKCGIFDRTVVDTIMKPIFGGRNISLDITLKEFYEFSNIECNFLCTSASNLKPILMNHNNFPNEKLLDVIYCCCSIPVIFQPIEIQNNHYIDGGVIANYPIDFLIEKYENINTDEILGIHNKLTSKPILDYTNLMSYVSSLIFTIFENTITKPVVAKIKYEITIAPTVQETFDFASLLYNEHNRQQFVNNGTSLAENLITLYNGTYPHRNDPSYCATDPSYCSIEKTPIDY</sequence>
<dbReference type="AlphaFoldDB" id="A0A6C0C2Z5"/>
<name>A0A6C0C2Z5_9ZZZZ</name>
<dbReference type="PANTHER" id="PTHR14226">
    <property type="entry name" value="NEUROPATHY TARGET ESTERASE/SWISS CHEESE D.MELANOGASTER"/>
    <property type="match status" value="1"/>
</dbReference>
<dbReference type="SUPFAM" id="SSF52151">
    <property type="entry name" value="FabD/lysophospholipase-like"/>
    <property type="match status" value="1"/>
</dbReference>
<dbReference type="InterPro" id="IPR002641">
    <property type="entry name" value="PNPLA_dom"/>
</dbReference>
<evidence type="ECO:0000259" key="4">
    <source>
        <dbReference type="PROSITE" id="PS51635"/>
    </source>
</evidence>
<dbReference type="InterPro" id="IPR050301">
    <property type="entry name" value="NTE"/>
</dbReference>
<dbReference type="Pfam" id="PF01734">
    <property type="entry name" value="Patatin"/>
    <property type="match status" value="1"/>
</dbReference>
<proteinExistence type="predicted"/>
<dbReference type="InterPro" id="IPR016035">
    <property type="entry name" value="Acyl_Trfase/lysoPLipase"/>
</dbReference>
<dbReference type="EMBL" id="MN739312">
    <property type="protein sequence ID" value="QHS98139.1"/>
    <property type="molecule type" value="Genomic_DNA"/>
</dbReference>
<dbReference type="PROSITE" id="PS51635">
    <property type="entry name" value="PNPLA"/>
    <property type="match status" value="1"/>
</dbReference>
<evidence type="ECO:0000256" key="2">
    <source>
        <dbReference type="ARBA" id="ARBA00022963"/>
    </source>
</evidence>
<accession>A0A6C0C2Z5</accession>
<protein>
    <recommendedName>
        <fullName evidence="4">PNPLA domain-containing protein</fullName>
    </recommendedName>
</protein>
<dbReference type="Gene3D" id="3.40.1090.10">
    <property type="entry name" value="Cytosolic phospholipase A2 catalytic domain"/>
    <property type="match status" value="2"/>
</dbReference>
<dbReference type="GO" id="GO:0016042">
    <property type="term" value="P:lipid catabolic process"/>
    <property type="evidence" value="ECO:0007669"/>
    <property type="project" value="UniProtKB-KW"/>
</dbReference>
<evidence type="ECO:0000256" key="3">
    <source>
        <dbReference type="ARBA" id="ARBA00023098"/>
    </source>
</evidence>
<dbReference type="GO" id="GO:0016787">
    <property type="term" value="F:hydrolase activity"/>
    <property type="evidence" value="ECO:0007669"/>
    <property type="project" value="UniProtKB-KW"/>
</dbReference>